<evidence type="ECO:0000313" key="2">
    <source>
        <dbReference type="EMBL" id="MFC4493266.1"/>
    </source>
</evidence>
<dbReference type="Pfam" id="PF19054">
    <property type="entry name" value="DUF5753"/>
    <property type="match status" value="1"/>
</dbReference>
<protein>
    <submittedName>
        <fullName evidence="2">Helix-turn-helix domain-containing protein</fullName>
    </submittedName>
</protein>
<dbReference type="RefSeq" id="WP_386442213.1">
    <property type="nucleotide sequence ID" value="NZ_JBHSFH010000003.1"/>
</dbReference>
<organism evidence="2 3">
    <name type="scientific">Streptomyces ovatisporus</name>
    <dbReference type="NCBI Taxonomy" id="1128682"/>
    <lineage>
        <taxon>Bacteria</taxon>
        <taxon>Bacillati</taxon>
        <taxon>Actinomycetota</taxon>
        <taxon>Actinomycetes</taxon>
        <taxon>Kitasatosporales</taxon>
        <taxon>Streptomycetaceae</taxon>
        <taxon>Streptomyces</taxon>
    </lineage>
</organism>
<gene>
    <name evidence="2" type="ORF">ACFPA8_03845</name>
</gene>
<dbReference type="PROSITE" id="PS50943">
    <property type="entry name" value="HTH_CROC1"/>
    <property type="match status" value="1"/>
</dbReference>
<comment type="caution">
    <text evidence="2">The sequence shown here is derived from an EMBL/GenBank/DDBJ whole genome shotgun (WGS) entry which is preliminary data.</text>
</comment>
<sequence length="279" mass="31203">MANIKELDPGASPLHYFGAELRRLREQSGLTLAQLGKVVFCTGSLIGQVETATKTPTLEFIQRADAALEAEGALLRLWPLLKRSRVPYKHRRIAEIEAPATQILAFQPQVVHGLLQTEWYARAVLGVLDNEDLDDRVGPWLDRQRILQRPHPPLYWVVLGEAVLYQEIGGRDVMRTQLARLLSYRHTRHVHVQVLPFSAGAHAGLAGAFSLFSYDNQPSLVYAESCGGGEPTVNPQEFRDSSLRYDLLRAAALSTEDSADLIARVMEERYEHHPEPGPV</sequence>
<dbReference type="Proteomes" id="UP001595997">
    <property type="component" value="Unassembled WGS sequence"/>
</dbReference>
<dbReference type="Pfam" id="PF13560">
    <property type="entry name" value="HTH_31"/>
    <property type="match status" value="1"/>
</dbReference>
<dbReference type="SUPFAM" id="SSF47413">
    <property type="entry name" value="lambda repressor-like DNA-binding domains"/>
    <property type="match status" value="1"/>
</dbReference>
<accession>A0ABV9A2S0</accession>
<proteinExistence type="predicted"/>
<dbReference type="InterPro" id="IPR010982">
    <property type="entry name" value="Lambda_DNA-bd_dom_sf"/>
</dbReference>
<evidence type="ECO:0000259" key="1">
    <source>
        <dbReference type="PROSITE" id="PS50943"/>
    </source>
</evidence>
<dbReference type="EMBL" id="JBHSFH010000003">
    <property type="protein sequence ID" value="MFC4493266.1"/>
    <property type="molecule type" value="Genomic_DNA"/>
</dbReference>
<dbReference type="InterPro" id="IPR001387">
    <property type="entry name" value="Cro/C1-type_HTH"/>
</dbReference>
<reference evidence="3" key="1">
    <citation type="journal article" date="2019" name="Int. J. Syst. Evol. Microbiol.">
        <title>The Global Catalogue of Microorganisms (GCM) 10K type strain sequencing project: providing services to taxonomists for standard genome sequencing and annotation.</title>
        <authorList>
            <consortium name="The Broad Institute Genomics Platform"/>
            <consortium name="The Broad Institute Genome Sequencing Center for Infectious Disease"/>
            <person name="Wu L."/>
            <person name="Ma J."/>
        </authorList>
    </citation>
    <scope>NUCLEOTIDE SEQUENCE [LARGE SCALE GENOMIC DNA]</scope>
    <source>
        <strain evidence="3">CGMCC 4.7357</strain>
    </source>
</reference>
<feature type="domain" description="HTH cro/C1-type" evidence="1">
    <location>
        <begin position="21"/>
        <end position="75"/>
    </location>
</feature>
<dbReference type="SMART" id="SM00530">
    <property type="entry name" value="HTH_XRE"/>
    <property type="match status" value="1"/>
</dbReference>
<name>A0ABV9A2S0_9ACTN</name>
<keyword evidence="3" id="KW-1185">Reference proteome</keyword>
<evidence type="ECO:0000313" key="3">
    <source>
        <dbReference type="Proteomes" id="UP001595997"/>
    </source>
</evidence>
<dbReference type="CDD" id="cd00093">
    <property type="entry name" value="HTH_XRE"/>
    <property type="match status" value="1"/>
</dbReference>
<dbReference type="Gene3D" id="1.10.260.40">
    <property type="entry name" value="lambda repressor-like DNA-binding domains"/>
    <property type="match status" value="1"/>
</dbReference>
<dbReference type="InterPro" id="IPR043917">
    <property type="entry name" value="DUF5753"/>
</dbReference>